<dbReference type="InterPro" id="IPR007627">
    <property type="entry name" value="RNA_pol_sigma70_r2"/>
</dbReference>
<dbReference type="Gene3D" id="1.10.1740.10">
    <property type="match status" value="1"/>
</dbReference>
<dbReference type="RefSeq" id="WP_112332972.1">
    <property type="nucleotide sequence ID" value="NZ_QLYR01000006.1"/>
</dbReference>
<dbReference type="SUPFAM" id="SSF88946">
    <property type="entry name" value="Sigma2 domain of RNA polymerase sigma factors"/>
    <property type="match status" value="1"/>
</dbReference>
<evidence type="ECO:0000256" key="2">
    <source>
        <dbReference type="ARBA" id="ARBA00023015"/>
    </source>
</evidence>
<dbReference type="Pfam" id="PF04542">
    <property type="entry name" value="Sigma70_r2"/>
    <property type="match status" value="1"/>
</dbReference>
<evidence type="ECO:0000259" key="7">
    <source>
        <dbReference type="Pfam" id="PF08281"/>
    </source>
</evidence>
<evidence type="ECO:0000256" key="3">
    <source>
        <dbReference type="ARBA" id="ARBA00023082"/>
    </source>
</evidence>
<keyword evidence="9" id="KW-1185">Reference proteome</keyword>
<dbReference type="EMBL" id="QLYR01000006">
    <property type="protein sequence ID" value="RAQ28260.1"/>
    <property type="molecule type" value="Genomic_DNA"/>
</dbReference>
<comment type="similarity">
    <text evidence="1">Belongs to the sigma-70 factor family. ECF subfamily.</text>
</comment>
<dbReference type="InterPro" id="IPR013325">
    <property type="entry name" value="RNA_pol_sigma_r2"/>
</dbReference>
<dbReference type="InterPro" id="IPR036388">
    <property type="entry name" value="WH-like_DNA-bd_sf"/>
</dbReference>
<dbReference type="GO" id="GO:0016987">
    <property type="term" value="F:sigma factor activity"/>
    <property type="evidence" value="ECO:0007669"/>
    <property type="project" value="UniProtKB-KW"/>
</dbReference>
<sequence length="556" mass="63606">MDREYAESIIIEYLKSIYGFALKRCANLQDAEDLTQDIVLRAFRAMLVKDDLDSPKKFIWTIAHNVLANYYRDRTKTTIGVPIDELAELLPSQDDTLAGSVESELIDHLHREIAYLSKLQRRIVIAYYFENKKQEAIAEELNIPLGTVKWHLFEAKKDLKRGMDTMRQTGELKFNPIKFELCGTNGSPGTKGTNSNFFRSALSQNIVYAVWKEDKTINEIADCLGVSPVYVESEAEYLSEYGFLAENKGKYRCNILLDDPTNELISLHDVMYQEAAKLFANELMEELTNSGILKDKRIICGQTDQPISLSESPRADDNFILWSLVPYIAALSGESLMDKSISFEEVATVRPDGGQNICYASVISPGVKKPMYFDSMKQWCGPCWNRNEDYTLWQIDSEWSDGRVDDNYISKTNRILSILSRLDDSVSDESYAFLEETGIMRTKMNINGNTGWFKSVSQAVWLENTDIKNKLIAIGDHIKEKYWHEFETLKESFVKAVLDETPKHLHKMQKYGLQYTFFSDGWFILHCMKELVNNGKLKLPTGAQKKSLTTIIVPNV</sequence>
<evidence type="ECO:0000313" key="9">
    <source>
        <dbReference type="Proteomes" id="UP000249377"/>
    </source>
</evidence>
<dbReference type="PANTHER" id="PTHR43133">
    <property type="entry name" value="RNA POLYMERASE ECF-TYPE SIGMA FACTO"/>
    <property type="match status" value="1"/>
</dbReference>
<reference evidence="8 9" key="1">
    <citation type="submission" date="2018-06" db="EMBL/GenBank/DDBJ databases">
        <title>Noncontiguous genome sequence of Ruminococcaceae bacterium ASD2818.</title>
        <authorList>
            <person name="Chaplin A.V."/>
            <person name="Sokolova S.R."/>
            <person name="Kochetkova T.O."/>
            <person name="Goltsov A.Y."/>
            <person name="Trofimov D.Y."/>
            <person name="Efimov B.A."/>
        </authorList>
    </citation>
    <scope>NUCLEOTIDE SEQUENCE [LARGE SCALE GENOMIC DNA]</scope>
    <source>
        <strain evidence="8 9">ASD2818</strain>
    </source>
</reference>
<keyword evidence="5" id="KW-0804">Transcription</keyword>
<accession>A0A328UF48</accession>
<dbReference type="GO" id="GO:0003677">
    <property type="term" value="F:DNA binding"/>
    <property type="evidence" value="ECO:0007669"/>
    <property type="project" value="UniProtKB-KW"/>
</dbReference>
<dbReference type="Proteomes" id="UP000249377">
    <property type="component" value="Unassembled WGS sequence"/>
</dbReference>
<comment type="caution">
    <text evidence="8">The sequence shown here is derived from an EMBL/GenBank/DDBJ whole genome shotgun (WGS) entry which is preliminary data.</text>
</comment>
<evidence type="ECO:0000259" key="6">
    <source>
        <dbReference type="Pfam" id="PF04542"/>
    </source>
</evidence>
<dbReference type="InterPro" id="IPR013249">
    <property type="entry name" value="RNA_pol_sigma70_r4_t2"/>
</dbReference>
<evidence type="ECO:0008006" key="10">
    <source>
        <dbReference type="Google" id="ProtNLM"/>
    </source>
</evidence>
<dbReference type="GO" id="GO:0006352">
    <property type="term" value="P:DNA-templated transcription initiation"/>
    <property type="evidence" value="ECO:0007669"/>
    <property type="project" value="InterPro"/>
</dbReference>
<dbReference type="PANTHER" id="PTHR43133:SF8">
    <property type="entry name" value="RNA POLYMERASE SIGMA FACTOR HI_1459-RELATED"/>
    <property type="match status" value="1"/>
</dbReference>
<dbReference type="NCBIfam" id="TIGR02937">
    <property type="entry name" value="sigma70-ECF"/>
    <property type="match status" value="1"/>
</dbReference>
<dbReference type="Pfam" id="PF08281">
    <property type="entry name" value="Sigma70_r4_2"/>
    <property type="match status" value="1"/>
</dbReference>
<name>A0A328UF48_9FIRM</name>
<dbReference type="InterPro" id="IPR039425">
    <property type="entry name" value="RNA_pol_sigma-70-like"/>
</dbReference>
<dbReference type="InterPro" id="IPR013324">
    <property type="entry name" value="RNA_pol_sigma_r3/r4-like"/>
</dbReference>
<evidence type="ECO:0000313" key="8">
    <source>
        <dbReference type="EMBL" id="RAQ28260.1"/>
    </source>
</evidence>
<evidence type="ECO:0000256" key="1">
    <source>
        <dbReference type="ARBA" id="ARBA00010641"/>
    </source>
</evidence>
<keyword evidence="2" id="KW-0805">Transcription regulation</keyword>
<dbReference type="Gene3D" id="1.10.10.10">
    <property type="entry name" value="Winged helix-like DNA-binding domain superfamily/Winged helix DNA-binding domain"/>
    <property type="match status" value="1"/>
</dbReference>
<evidence type="ECO:0000256" key="5">
    <source>
        <dbReference type="ARBA" id="ARBA00023163"/>
    </source>
</evidence>
<feature type="domain" description="RNA polymerase sigma-70 region 2" evidence="6">
    <location>
        <begin position="12"/>
        <end position="76"/>
    </location>
</feature>
<evidence type="ECO:0000256" key="4">
    <source>
        <dbReference type="ARBA" id="ARBA00023125"/>
    </source>
</evidence>
<keyword evidence="3" id="KW-0731">Sigma factor</keyword>
<dbReference type="InterPro" id="IPR014284">
    <property type="entry name" value="RNA_pol_sigma-70_dom"/>
</dbReference>
<protein>
    <recommendedName>
        <fullName evidence="10">RNA polymerase sigma factor</fullName>
    </recommendedName>
</protein>
<organism evidence="8 9">
    <name type="scientific">Hydrogeniiclostridium mannosilyticum</name>
    <dbReference type="NCBI Taxonomy" id="2764322"/>
    <lineage>
        <taxon>Bacteria</taxon>
        <taxon>Bacillati</taxon>
        <taxon>Bacillota</taxon>
        <taxon>Clostridia</taxon>
        <taxon>Eubacteriales</taxon>
        <taxon>Acutalibacteraceae</taxon>
        <taxon>Hydrogeniiclostridium</taxon>
    </lineage>
</organism>
<dbReference type="SUPFAM" id="SSF88659">
    <property type="entry name" value="Sigma3 and sigma4 domains of RNA polymerase sigma factors"/>
    <property type="match status" value="1"/>
</dbReference>
<gene>
    <name evidence="8" type="ORF">DPQ25_09655</name>
</gene>
<proteinExistence type="inferred from homology"/>
<feature type="domain" description="RNA polymerase sigma factor 70 region 4 type 2" evidence="7">
    <location>
        <begin position="109"/>
        <end position="159"/>
    </location>
</feature>
<dbReference type="AlphaFoldDB" id="A0A328UF48"/>
<keyword evidence="4" id="KW-0238">DNA-binding</keyword>